<organism evidence="22 23">
    <name type="scientific">Sulfobacillus benefaciens</name>
    <dbReference type="NCBI Taxonomy" id="453960"/>
    <lineage>
        <taxon>Bacteria</taxon>
        <taxon>Bacillati</taxon>
        <taxon>Bacillota</taxon>
        <taxon>Clostridia</taxon>
        <taxon>Eubacteriales</taxon>
        <taxon>Clostridiales Family XVII. Incertae Sedis</taxon>
        <taxon>Sulfobacillus</taxon>
    </lineage>
</organism>
<dbReference type="Pfam" id="PF07992">
    <property type="entry name" value="Pyr_redox_2"/>
    <property type="match status" value="1"/>
</dbReference>
<comment type="caution">
    <text evidence="22">The sequence shown here is derived from an EMBL/GenBank/DDBJ whole genome shotgun (WGS) entry which is preliminary data.</text>
</comment>
<evidence type="ECO:0000256" key="2">
    <source>
        <dbReference type="ARBA" id="ARBA00005096"/>
    </source>
</evidence>
<keyword evidence="9 15" id="KW-0274">FAD</keyword>
<dbReference type="CDD" id="cd19943">
    <property type="entry name" value="NirB_Fer2_BFD-like_1"/>
    <property type="match status" value="1"/>
</dbReference>
<dbReference type="PRINTS" id="PR00397">
    <property type="entry name" value="SIROHAEM"/>
</dbReference>
<comment type="cofactor">
    <cofactor evidence="16">
        <name>siroheme</name>
        <dbReference type="ChEBI" id="CHEBI:60052"/>
    </cofactor>
    <text evidence="16">Binds 1 siroheme per subunit.</text>
</comment>
<evidence type="ECO:0000256" key="16">
    <source>
        <dbReference type="PIRSR" id="PIRSR037149-1"/>
    </source>
</evidence>
<dbReference type="AlphaFoldDB" id="A0A2T2WVH7"/>
<dbReference type="PROSITE" id="PS00365">
    <property type="entry name" value="NIR_SIR"/>
    <property type="match status" value="1"/>
</dbReference>
<dbReference type="InterPro" id="IPR023753">
    <property type="entry name" value="FAD/NAD-binding_dom"/>
</dbReference>
<dbReference type="Gene3D" id="3.30.413.10">
    <property type="entry name" value="Sulfite Reductase Hemoprotein, domain 1"/>
    <property type="match status" value="1"/>
</dbReference>
<dbReference type="GO" id="GO:0046872">
    <property type="term" value="F:metal ion binding"/>
    <property type="evidence" value="ECO:0007669"/>
    <property type="project" value="UniProtKB-KW"/>
</dbReference>
<dbReference type="PRINTS" id="PR00411">
    <property type="entry name" value="PNDRDTASEI"/>
</dbReference>
<reference evidence="22 23" key="1">
    <citation type="journal article" date="2014" name="BMC Genomics">
        <title>Comparison of environmental and isolate Sulfobacillus genomes reveals diverse carbon, sulfur, nitrogen, and hydrogen metabolisms.</title>
        <authorList>
            <person name="Justice N.B."/>
            <person name="Norman A."/>
            <person name="Brown C.T."/>
            <person name="Singh A."/>
            <person name="Thomas B.C."/>
            <person name="Banfield J.F."/>
        </authorList>
    </citation>
    <scope>NUCLEOTIDE SEQUENCE [LARGE SCALE GENOMIC DNA]</scope>
    <source>
        <strain evidence="22">AMDSBA1</strain>
    </source>
</reference>
<evidence type="ECO:0000256" key="4">
    <source>
        <dbReference type="ARBA" id="ARBA00022485"/>
    </source>
</evidence>
<keyword evidence="12 16" id="KW-0411">Iron-sulfur</keyword>
<dbReference type="GO" id="GO:0051537">
    <property type="term" value="F:2 iron, 2 sulfur cluster binding"/>
    <property type="evidence" value="ECO:0007669"/>
    <property type="project" value="UniProtKB-KW"/>
</dbReference>
<comment type="cofactor">
    <cofactor evidence="14">
        <name>[2Fe-2S] cluster</name>
        <dbReference type="ChEBI" id="CHEBI:190135"/>
    </cofactor>
</comment>
<evidence type="ECO:0000313" key="22">
    <source>
        <dbReference type="EMBL" id="PSR26238.1"/>
    </source>
</evidence>
<dbReference type="FunFam" id="1.10.10.1100:FF:000002">
    <property type="entry name" value="Nitrite reductase large subunit"/>
    <property type="match status" value="1"/>
</dbReference>
<dbReference type="InterPro" id="IPR012744">
    <property type="entry name" value="Nitri_red_NirB"/>
</dbReference>
<feature type="domain" description="FAD/NAD(P)-binding" evidence="20">
    <location>
        <begin position="3"/>
        <end position="278"/>
    </location>
</feature>
<feature type="domain" description="Nitrite/Sulfite reductase ferredoxin-like" evidence="18">
    <location>
        <begin position="555"/>
        <end position="616"/>
    </location>
</feature>
<feature type="binding site" description="axial binding residue" evidence="16">
    <location>
        <position position="678"/>
    </location>
    <ligand>
        <name>siroheme</name>
        <dbReference type="ChEBI" id="CHEBI:60052"/>
    </ligand>
    <ligandPart>
        <name>Fe</name>
        <dbReference type="ChEBI" id="CHEBI:18248"/>
    </ligandPart>
</feature>
<dbReference type="Proteomes" id="UP000242699">
    <property type="component" value="Unassembled WGS sequence"/>
</dbReference>
<dbReference type="Gene3D" id="3.90.480.10">
    <property type="entry name" value="Sulfite Reductase Hemoprotein,Domain 2"/>
    <property type="match status" value="1"/>
</dbReference>
<dbReference type="GO" id="GO:0098809">
    <property type="term" value="F:nitrite reductase activity"/>
    <property type="evidence" value="ECO:0007669"/>
    <property type="project" value="InterPro"/>
</dbReference>
<dbReference type="PANTHER" id="PTHR43809">
    <property type="entry name" value="NITRITE REDUCTASE (NADH) LARGE SUBUNIT"/>
    <property type="match status" value="1"/>
</dbReference>
<evidence type="ECO:0000259" key="21">
    <source>
        <dbReference type="Pfam" id="PF18267"/>
    </source>
</evidence>
<evidence type="ECO:0000256" key="1">
    <source>
        <dbReference type="ARBA" id="ARBA00001974"/>
    </source>
</evidence>
<feature type="binding site" evidence="16">
    <location>
        <position position="634"/>
    </location>
    <ligand>
        <name>[4Fe-4S] cluster</name>
        <dbReference type="ChEBI" id="CHEBI:49883"/>
    </ligand>
</feature>
<dbReference type="InterPro" id="IPR016156">
    <property type="entry name" value="FAD/NAD-linked_Rdtase_dimer_sf"/>
</dbReference>
<feature type="binding site" evidence="16">
    <location>
        <position position="674"/>
    </location>
    <ligand>
        <name>[4Fe-4S] cluster</name>
        <dbReference type="ChEBI" id="CHEBI:49883"/>
    </ligand>
</feature>
<dbReference type="Gene3D" id="3.30.390.30">
    <property type="match status" value="1"/>
</dbReference>
<dbReference type="InterPro" id="IPR006067">
    <property type="entry name" value="NO2/SO3_Rdtase_4Fe4S_dom"/>
</dbReference>
<protein>
    <submittedName>
        <fullName evidence="22">Nitrite reductase large subunit</fullName>
    </submittedName>
</protein>
<dbReference type="EMBL" id="PXYT01000039">
    <property type="protein sequence ID" value="PSR26238.1"/>
    <property type="molecule type" value="Genomic_DNA"/>
</dbReference>
<keyword evidence="7" id="KW-0001">2Fe-2S</keyword>
<dbReference type="InterPro" id="IPR007419">
    <property type="entry name" value="BFD-like_2Fe2S-bd_dom"/>
</dbReference>
<evidence type="ECO:0000256" key="11">
    <source>
        <dbReference type="ARBA" id="ARBA00023004"/>
    </source>
</evidence>
<dbReference type="Pfam" id="PF18267">
    <property type="entry name" value="Rubredoxin_C"/>
    <property type="match status" value="1"/>
</dbReference>
<dbReference type="GO" id="GO:0042128">
    <property type="term" value="P:nitrate assimilation"/>
    <property type="evidence" value="ECO:0007669"/>
    <property type="project" value="UniProtKB-UniRule"/>
</dbReference>
<evidence type="ECO:0000259" key="17">
    <source>
        <dbReference type="Pfam" id="PF01077"/>
    </source>
</evidence>
<evidence type="ECO:0000313" key="23">
    <source>
        <dbReference type="Proteomes" id="UP000242699"/>
    </source>
</evidence>
<evidence type="ECO:0000259" key="18">
    <source>
        <dbReference type="Pfam" id="PF03460"/>
    </source>
</evidence>
<evidence type="ECO:0000256" key="9">
    <source>
        <dbReference type="ARBA" id="ARBA00022827"/>
    </source>
</evidence>
<comment type="cofactor">
    <cofactor evidence="1 15">
        <name>FAD</name>
        <dbReference type="ChEBI" id="CHEBI:57692"/>
    </cofactor>
</comment>
<dbReference type="Gene3D" id="1.10.10.1100">
    <property type="entry name" value="BFD-like [2Fe-2S]-binding domain"/>
    <property type="match status" value="1"/>
</dbReference>
<dbReference type="InterPro" id="IPR052034">
    <property type="entry name" value="NasD-like"/>
</dbReference>
<evidence type="ECO:0000256" key="7">
    <source>
        <dbReference type="ARBA" id="ARBA00022714"/>
    </source>
</evidence>
<keyword evidence="4 16" id="KW-0004">4Fe-4S</keyword>
<evidence type="ECO:0000256" key="6">
    <source>
        <dbReference type="ARBA" id="ARBA00022630"/>
    </source>
</evidence>
<evidence type="ECO:0000256" key="8">
    <source>
        <dbReference type="ARBA" id="ARBA00022723"/>
    </source>
</evidence>
<keyword evidence="11 16" id="KW-0408">Iron</keyword>
<evidence type="ECO:0000256" key="10">
    <source>
        <dbReference type="ARBA" id="ARBA00023002"/>
    </source>
</evidence>
<comment type="similarity">
    <text evidence="3">Belongs to the nitrite and sulfite reductase 4Fe-4S domain family.</text>
</comment>
<dbReference type="InterPro" id="IPR005117">
    <property type="entry name" value="NiRdtase/SiRdtase_haem-b_fer"/>
</dbReference>
<keyword evidence="6 15" id="KW-0285">Flavoprotein</keyword>
<dbReference type="CDD" id="cd19944">
    <property type="entry name" value="NirB_Fer2_BFD-like_2"/>
    <property type="match status" value="1"/>
</dbReference>
<dbReference type="InterPro" id="IPR036188">
    <property type="entry name" value="FAD/NAD-bd_sf"/>
</dbReference>
<dbReference type="PRINTS" id="PR00368">
    <property type="entry name" value="FADPNR"/>
</dbReference>
<dbReference type="InterPro" id="IPR041854">
    <property type="entry name" value="BFD-like_2Fe2S-bd_dom_sf"/>
</dbReference>
<feature type="domain" description="BFD-like [2Fe-2S]-binding" evidence="19">
    <location>
        <begin position="481"/>
        <end position="529"/>
    </location>
</feature>
<proteinExistence type="inferred from homology"/>
<dbReference type="NCBIfam" id="TIGR02374">
    <property type="entry name" value="nitri_red_nirB"/>
    <property type="match status" value="1"/>
</dbReference>
<dbReference type="SUPFAM" id="SSF51905">
    <property type="entry name" value="FAD/NAD(P)-binding domain"/>
    <property type="match status" value="2"/>
</dbReference>
<feature type="domain" description="BFD-like [2Fe-2S]-binding" evidence="19">
    <location>
        <begin position="417"/>
        <end position="465"/>
    </location>
</feature>
<evidence type="ECO:0000259" key="20">
    <source>
        <dbReference type="Pfam" id="PF07992"/>
    </source>
</evidence>
<name>A0A2T2WVH7_9FIRM</name>
<comment type="pathway">
    <text evidence="2">Nitrogen metabolism; nitrate reduction (assimilation).</text>
</comment>
<gene>
    <name evidence="22" type="ORF">C7B43_14460</name>
</gene>
<evidence type="ECO:0000256" key="13">
    <source>
        <dbReference type="ARBA" id="ARBA00023063"/>
    </source>
</evidence>
<feature type="domain" description="NADH-rubredoxin oxidoreductase C-terminal" evidence="21">
    <location>
        <begin position="314"/>
        <end position="386"/>
    </location>
</feature>
<evidence type="ECO:0000256" key="14">
    <source>
        <dbReference type="ARBA" id="ARBA00034078"/>
    </source>
</evidence>
<dbReference type="SUPFAM" id="SSF55124">
    <property type="entry name" value="Nitrite/Sulfite reductase N-terminal domain-like"/>
    <property type="match status" value="1"/>
</dbReference>
<dbReference type="PIRSF" id="PIRSF037149">
    <property type="entry name" value="NirB"/>
    <property type="match status" value="1"/>
</dbReference>
<evidence type="ECO:0000256" key="5">
    <source>
        <dbReference type="ARBA" id="ARBA00022617"/>
    </source>
</evidence>
<dbReference type="Gene3D" id="3.50.50.60">
    <property type="entry name" value="FAD/NAD(P)-binding domain"/>
    <property type="match status" value="2"/>
</dbReference>
<dbReference type="InterPro" id="IPR036136">
    <property type="entry name" value="Nit/Sulf_reduc_fer-like_dom_sf"/>
</dbReference>
<dbReference type="GO" id="GO:0020037">
    <property type="term" value="F:heme binding"/>
    <property type="evidence" value="ECO:0007669"/>
    <property type="project" value="InterPro"/>
</dbReference>
<feature type="binding site" evidence="16">
    <location>
        <position position="640"/>
    </location>
    <ligand>
        <name>[4Fe-4S] cluster</name>
        <dbReference type="ChEBI" id="CHEBI:49883"/>
    </ligand>
</feature>
<dbReference type="Pfam" id="PF01077">
    <property type="entry name" value="NIR_SIR"/>
    <property type="match status" value="1"/>
</dbReference>
<dbReference type="GO" id="GO:0051539">
    <property type="term" value="F:4 iron, 4 sulfur cluster binding"/>
    <property type="evidence" value="ECO:0007669"/>
    <property type="project" value="UniProtKB-KW"/>
</dbReference>
<keyword evidence="5 16" id="KW-0349">Heme</keyword>
<keyword evidence="10" id="KW-0560">Oxidoreductase</keyword>
<accession>A0A2T2WVH7</accession>
<dbReference type="UniPathway" id="UPA00653"/>
<dbReference type="Pfam" id="PF04324">
    <property type="entry name" value="Fer2_BFD"/>
    <property type="match status" value="2"/>
</dbReference>
<sequence length="804" mass="88553">MRRLLIIGHGMAATRLVERIVELDPETYHVSLVGEEPYPGYDRIQLSQILSGIANPEGLVLKDRPWYKIHNIALKTGEKVITVNPGDKSVLTDCGSHLNYDDLVFATGSTPQRIPVPGADLPGVVTFRTLDDCKRILHLGRSDTKAVVIGGGLLGLEAAHGLRALGMQVTVVHGVKTLMERQLDSPAAKLLEKTLIQRGLQLEMNRLTTRILGHDRVEAVEFSDGRRIPADLVVMTVGIRPNVTLAKSLGLNVNRGIVVDDFMRTSHPHIWAVGECAEHNGTLYGIVAPLYEQVEVLAKRLLNISSEPYTGSVPVTKLKVSGVDVFSAGTFYDEEEDETSDTLAVLDSLKNHYRKAVFRNRQLVGAVLYGDTALSARYSALIRRQTSVEEFVESGLWDNHTASQNALSIESWKAEDVVCGCMGVSKGTIVDAIREKDLDTVDQVRLHTGASRSCGSCRPLLAQLLTLTTGLETVDKTGGLCACTDMGHEQVIQAIRTRKLSSISEVMRELGWNTAEGCPKCRPAVNYYLRVFRPQEAADDPASRLVNERLHANIQKNNTFSVVPRIYGGVTNSSQLRRIADIADKYHVPMIKITGGQRIDLLGIRKEDLPSVWEDLGMTSGYAYGKAMRTVKTCVGTDFCRFGTQDAIGTGIRLEHRLQGLDTPHKVKMGVSGCPRNCAESTVKDVGVIGVDGSFDMYVGGNGGTKVRAADLLIRVATQDELEEWTLAFLQYYRENAHYLERTAAWIERVGIESIKSALTDESVRKTYAGKLRESLSTWRDPWQAIVDSENERSQFATLSLEPS</sequence>
<feature type="domain" description="Nitrite/sulphite reductase 4Fe-4S" evidence="17">
    <location>
        <begin position="625"/>
        <end position="762"/>
    </location>
</feature>
<feature type="binding site" evidence="16">
    <location>
        <position position="678"/>
    </location>
    <ligand>
        <name>[4Fe-4S] cluster</name>
        <dbReference type="ChEBI" id="CHEBI:49883"/>
    </ligand>
</feature>
<evidence type="ECO:0000256" key="15">
    <source>
        <dbReference type="PIRNR" id="PIRNR037149"/>
    </source>
</evidence>
<dbReference type="InterPro" id="IPR041575">
    <property type="entry name" value="Rubredoxin_C"/>
</dbReference>
<dbReference type="InterPro" id="IPR017121">
    <property type="entry name" value="Nitrite_Rdtase_lsu"/>
</dbReference>
<dbReference type="GO" id="GO:0050660">
    <property type="term" value="F:flavin adenine dinucleotide binding"/>
    <property type="evidence" value="ECO:0007669"/>
    <property type="project" value="UniProtKB-UniRule"/>
</dbReference>
<evidence type="ECO:0000259" key="19">
    <source>
        <dbReference type="Pfam" id="PF04324"/>
    </source>
</evidence>
<keyword evidence="13 15" id="KW-0534">Nitrate assimilation</keyword>
<keyword evidence="8 16" id="KW-0479">Metal-binding</keyword>
<dbReference type="Pfam" id="PF03460">
    <property type="entry name" value="NIR_SIR_ferr"/>
    <property type="match status" value="1"/>
</dbReference>
<dbReference type="GO" id="GO:0050661">
    <property type="term" value="F:NADP binding"/>
    <property type="evidence" value="ECO:0007669"/>
    <property type="project" value="UniProtKB-UniRule"/>
</dbReference>
<comment type="cofactor">
    <cofactor evidence="16">
        <name>[4Fe-4S] cluster</name>
        <dbReference type="ChEBI" id="CHEBI:49883"/>
    </cofactor>
    <text evidence="16">Binds 1 [4Fe-4S] cluster per subunit.</text>
</comment>
<dbReference type="SUPFAM" id="SSF56014">
    <property type="entry name" value="Nitrite and sulphite reductase 4Fe-4S domain-like"/>
    <property type="match status" value="1"/>
</dbReference>
<evidence type="ECO:0000256" key="12">
    <source>
        <dbReference type="ARBA" id="ARBA00023014"/>
    </source>
</evidence>
<dbReference type="InterPro" id="IPR045854">
    <property type="entry name" value="NO2/SO3_Rdtase_4Fe4S_sf"/>
</dbReference>
<dbReference type="PANTHER" id="PTHR43809:SF1">
    <property type="entry name" value="NITRITE REDUCTASE (NADH) LARGE SUBUNIT"/>
    <property type="match status" value="1"/>
</dbReference>
<evidence type="ECO:0000256" key="3">
    <source>
        <dbReference type="ARBA" id="ARBA00010429"/>
    </source>
</evidence>
<dbReference type="InterPro" id="IPR006066">
    <property type="entry name" value="NO2/SO3_Rdtase_FeS/sirohaem_BS"/>
</dbReference>